<protein>
    <submittedName>
        <fullName evidence="1">(pine wood nematode) hypothetical protein</fullName>
    </submittedName>
</protein>
<keyword evidence="3" id="KW-1185">Reference proteome</keyword>
<dbReference type="Proteomes" id="UP000582659">
    <property type="component" value="Unassembled WGS sequence"/>
</dbReference>
<organism evidence="2 4">
    <name type="scientific">Bursaphelenchus xylophilus</name>
    <name type="common">Pinewood nematode worm</name>
    <name type="synonym">Aphelenchoides xylophilus</name>
    <dbReference type="NCBI Taxonomy" id="6326"/>
    <lineage>
        <taxon>Eukaryota</taxon>
        <taxon>Metazoa</taxon>
        <taxon>Ecdysozoa</taxon>
        <taxon>Nematoda</taxon>
        <taxon>Chromadorea</taxon>
        <taxon>Rhabditida</taxon>
        <taxon>Tylenchina</taxon>
        <taxon>Tylenchomorpha</taxon>
        <taxon>Aphelenchoidea</taxon>
        <taxon>Aphelenchoididae</taxon>
        <taxon>Bursaphelenchus</taxon>
    </lineage>
</organism>
<dbReference type="WBParaSite" id="BXY_1578700.1">
    <property type="protein sequence ID" value="BXY_1578700.1"/>
    <property type="gene ID" value="BXY_1578700"/>
</dbReference>
<dbReference type="AlphaFoldDB" id="A0A1I7SRX0"/>
<sequence>MVSLVIETSTSSIVLVTEARRLWTPIKYAPIGRPAIHRPTIHRYAWPVNALEQAYPEQTQIRVDRRPGEAKWTAGISLADVRTRTILEMEQDSGMVTKAINATAVQLMDRVAHQERLELPAHMWRFWLFL</sequence>
<proteinExistence type="predicted"/>
<gene>
    <name evidence="1" type="ORF">BXYJ_LOCUS5230</name>
</gene>
<evidence type="ECO:0000313" key="2">
    <source>
        <dbReference type="Proteomes" id="UP000095284"/>
    </source>
</evidence>
<evidence type="ECO:0000313" key="3">
    <source>
        <dbReference type="Proteomes" id="UP000659654"/>
    </source>
</evidence>
<dbReference type="EMBL" id="CAJFCV020000002">
    <property type="protein sequence ID" value="CAG9101759.1"/>
    <property type="molecule type" value="Genomic_DNA"/>
</dbReference>
<reference evidence="4" key="1">
    <citation type="submission" date="2016-11" db="UniProtKB">
        <authorList>
            <consortium name="WormBaseParasite"/>
        </authorList>
    </citation>
    <scope>IDENTIFICATION</scope>
</reference>
<evidence type="ECO:0000313" key="4">
    <source>
        <dbReference type="WBParaSite" id="BXY_1578700.1"/>
    </source>
</evidence>
<accession>A0A1I7SRX0</accession>
<reference evidence="1" key="2">
    <citation type="submission" date="2020-09" db="EMBL/GenBank/DDBJ databases">
        <authorList>
            <person name="Kikuchi T."/>
        </authorList>
    </citation>
    <scope>NUCLEOTIDE SEQUENCE</scope>
    <source>
        <strain evidence="1">Ka4C1</strain>
    </source>
</reference>
<dbReference type="Proteomes" id="UP000095284">
    <property type="component" value="Unplaced"/>
</dbReference>
<evidence type="ECO:0000313" key="1">
    <source>
        <dbReference type="EMBL" id="CAD5217837.1"/>
    </source>
</evidence>
<name>A0A1I7SRX0_BURXY</name>
<dbReference type="Proteomes" id="UP000659654">
    <property type="component" value="Unassembled WGS sequence"/>
</dbReference>
<dbReference type="EMBL" id="CAJFDI010000002">
    <property type="protein sequence ID" value="CAD5217837.1"/>
    <property type="molecule type" value="Genomic_DNA"/>
</dbReference>